<evidence type="ECO:0000259" key="1">
    <source>
        <dbReference type="Pfam" id="PF22215"/>
    </source>
</evidence>
<organism evidence="2 3">
    <name type="scientific">Cristinia sonorae</name>
    <dbReference type="NCBI Taxonomy" id="1940300"/>
    <lineage>
        <taxon>Eukaryota</taxon>
        <taxon>Fungi</taxon>
        <taxon>Dikarya</taxon>
        <taxon>Basidiomycota</taxon>
        <taxon>Agaricomycotina</taxon>
        <taxon>Agaricomycetes</taxon>
        <taxon>Agaricomycetidae</taxon>
        <taxon>Agaricales</taxon>
        <taxon>Pleurotineae</taxon>
        <taxon>Stephanosporaceae</taxon>
        <taxon>Cristinia</taxon>
    </lineage>
</organism>
<keyword evidence="3" id="KW-1185">Reference proteome</keyword>
<dbReference type="AlphaFoldDB" id="A0A8K0XKU3"/>
<evidence type="ECO:0000313" key="2">
    <source>
        <dbReference type="EMBL" id="KAH8084920.1"/>
    </source>
</evidence>
<dbReference type="CDD" id="cd21037">
    <property type="entry name" value="MLKL_NTD"/>
    <property type="match status" value="1"/>
</dbReference>
<feature type="domain" description="Mixed lineage kinase" evidence="1">
    <location>
        <begin position="46"/>
        <end position="151"/>
    </location>
</feature>
<protein>
    <recommendedName>
        <fullName evidence="1">Mixed lineage kinase domain-containing protein</fullName>
    </recommendedName>
</protein>
<sequence length="813" mass="91747">MPLRYVRRKLTASTVLTVAVATTAITRELADMAQFPPAKAAASLLLMIFQTIQSVELNRNECYRLARRCLSLLVDMRDQMEGRWEDAPESLLRNFGKFEETLHEIHAFMTKEANKKWKTRLMRTSTIEEALIDFNSKLDDAARAFQIATLINIQLALSGREQGREALRIDVGGSSNSVFATPDGDLIDLTSSPTMISSPGSLSMSFEDIRTLVDGNETDSMSQRTLSDEFVLVSESVQSEIASSISKAVPAAPELELLDHRGFRRYSQADVHLKGRVRSKTGWWSNSSRGKVGGQSVIVKMYDGSAGTVMKKWIHDVKILQNVYHPNLPQMVGYSNDEAPTPFILLANVEMKLPQALILDMVENASLASCAVRLLKLYRDTLDATLYVQRQLNLSDDKTQDYVENTSYVIDDEGKVIMGLPSPEIANWVSWRNYGLTYSIRDIYMRILPNGGRADRPYEKDDEQSVELQQKISHLGLLARALLPDEGNAAEVSAQLSEMIDGDEDDEDNDFTSHTISLRQIRLSALSMKNHETMWRNGSIPAFKFSVGDLGYIPEGKDFDSFCKLQNVMTDGLASFELAHSVLGWQGCWEGPYRKRQDLQAFPAPFDVWGWAVVVPSGSEQDVQVIHDTRLDHPTDGWKFLLEHGRSIGARHGVRPEELILITRTGTDQQFKIRDFRTIPFMHHRHSPHSMHNPSFPGHHPFGGMHNNRGGFAHGFGQSQFGGHHHMSHTHLNPVMAQQMQPIVTYLFTSHNEDHIPYWSDSPVHIPLPKGVERPELKAKCSASVGWNHGFVNYVQLHKEDFIVPPKRRLMRY</sequence>
<evidence type="ECO:0000313" key="3">
    <source>
        <dbReference type="Proteomes" id="UP000813824"/>
    </source>
</evidence>
<comment type="caution">
    <text evidence="2">The sequence shown here is derived from an EMBL/GenBank/DDBJ whole genome shotgun (WGS) entry which is preliminary data.</text>
</comment>
<dbReference type="Gene3D" id="1.20.930.20">
    <property type="entry name" value="Adaptor protein Cbl, N-terminal domain"/>
    <property type="match status" value="1"/>
</dbReference>
<dbReference type="Pfam" id="PF22215">
    <property type="entry name" value="MLKL_N"/>
    <property type="match status" value="1"/>
</dbReference>
<name>A0A8K0XKU3_9AGAR</name>
<dbReference type="InterPro" id="IPR036537">
    <property type="entry name" value="Adaptor_Cbl_N_dom_sf"/>
</dbReference>
<dbReference type="EMBL" id="JAEVFJ010000045">
    <property type="protein sequence ID" value="KAH8084920.1"/>
    <property type="molecule type" value="Genomic_DNA"/>
</dbReference>
<gene>
    <name evidence="2" type="ORF">BXZ70DRAFT_567025</name>
</gene>
<reference evidence="2" key="1">
    <citation type="journal article" date="2021" name="New Phytol.">
        <title>Evolutionary innovations through gain and loss of genes in the ectomycorrhizal Boletales.</title>
        <authorList>
            <person name="Wu G."/>
            <person name="Miyauchi S."/>
            <person name="Morin E."/>
            <person name="Kuo A."/>
            <person name="Drula E."/>
            <person name="Varga T."/>
            <person name="Kohler A."/>
            <person name="Feng B."/>
            <person name="Cao Y."/>
            <person name="Lipzen A."/>
            <person name="Daum C."/>
            <person name="Hundley H."/>
            <person name="Pangilinan J."/>
            <person name="Johnson J."/>
            <person name="Barry K."/>
            <person name="LaButti K."/>
            <person name="Ng V."/>
            <person name="Ahrendt S."/>
            <person name="Min B."/>
            <person name="Choi I.G."/>
            <person name="Park H."/>
            <person name="Plett J.M."/>
            <person name="Magnuson J."/>
            <person name="Spatafora J.W."/>
            <person name="Nagy L.G."/>
            <person name="Henrissat B."/>
            <person name="Grigoriev I.V."/>
            <person name="Yang Z.L."/>
            <person name="Xu J."/>
            <person name="Martin F.M."/>
        </authorList>
    </citation>
    <scope>NUCLEOTIDE SEQUENCE</scope>
    <source>
        <strain evidence="2">KKN 215</strain>
    </source>
</reference>
<dbReference type="InterPro" id="IPR059179">
    <property type="entry name" value="MLKL-like_MCAfunc"/>
</dbReference>
<accession>A0A8K0XKU3</accession>
<dbReference type="GO" id="GO:0007166">
    <property type="term" value="P:cell surface receptor signaling pathway"/>
    <property type="evidence" value="ECO:0007669"/>
    <property type="project" value="InterPro"/>
</dbReference>
<dbReference type="Proteomes" id="UP000813824">
    <property type="component" value="Unassembled WGS sequence"/>
</dbReference>
<proteinExistence type="predicted"/>
<dbReference type="InterPro" id="IPR054000">
    <property type="entry name" value="MLKL_N"/>
</dbReference>
<dbReference type="OrthoDB" id="3268478at2759"/>